<dbReference type="UniPathway" id="UPA00219"/>
<dbReference type="OrthoDB" id="9804753at2"/>
<dbReference type="InterPro" id="IPR016169">
    <property type="entry name" value="FAD-bd_PCMH_sub2"/>
</dbReference>
<dbReference type="Gene3D" id="3.30.465.10">
    <property type="match status" value="1"/>
</dbReference>
<keyword evidence="8 17" id="KW-0285">Flavoprotein</keyword>
<keyword evidence="12 17" id="KW-0573">Peptidoglycan synthesis</keyword>
<evidence type="ECO:0000256" key="3">
    <source>
        <dbReference type="ARBA" id="ARBA00004496"/>
    </source>
</evidence>
<dbReference type="GO" id="GO:0008762">
    <property type="term" value="F:UDP-N-acetylmuramate dehydrogenase activity"/>
    <property type="evidence" value="ECO:0007669"/>
    <property type="project" value="UniProtKB-UniRule"/>
</dbReference>
<comment type="cofactor">
    <cofactor evidence="1 17">
        <name>FAD</name>
        <dbReference type="ChEBI" id="CHEBI:57692"/>
    </cofactor>
</comment>
<evidence type="ECO:0000256" key="12">
    <source>
        <dbReference type="ARBA" id="ARBA00022984"/>
    </source>
</evidence>
<feature type="active site" description="Proton donor" evidence="17">
    <location>
        <position position="261"/>
    </location>
</feature>
<dbReference type="Pfam" id="PF01565">
    <property type="entry name" value="FAD_binding_4"/>
    <property type="match status" value="1"/>
</dbReference>
<comment type="pathway">
    <text evidence="4 17">Cell wall biogenesis; peptidoglycan biosynthesis.</text>
</comment>
<keyword evidence="13 17" id="KW-0560">Oxidoreductase</keyword>
<evidence type="ECO:0000313" key="20">
    <source>
        <dbReference type="Proteomes" id="UP000188235"/>
    </source>
</evidence>
<keyword evidence="9 17" id="KW-0274">FAD</keyword>
<dbReference type="Gene3D" id="3.30.43.10">
    <property type="entry name" value="Uridine Diphospho-n-acetylenolpyruvylglucosamine Reductase, domain 2"/>
    <property type="match status" value="1"/>
</dbReference>
<evidence type="ECO:0000256" key="5">
    <source>
        <dbReference type="ARBA" id="ARBA00010485"/>
    </source>
</evidence>
<dbReference type="NCBIfam" id="TIGR00179">
    <property type="entry name" value="murB"/>
    <property type="match status" value="1"/>
</dbReference>
<dbReference type="GO" id="GO:0008360">
    <property type="term" value="P:regulation of cell shape"/>
    <property type="evidence" value="ECO:0007669"/>
    <property type="project" value="UniProtKB-KW"/>
</dbReference>
<proteinExistence type="inferred from homology"/>
<comment type="function">
    <text evidence="2 17">Cell wall formation.</text>
</comment>
<evidence type="ECO:0000256" key="6">
    <source>
        <dbReference type="ARBA" id="ARBA00022490"/>
    </source>
</evidence>
<gene>
    <name evidence="17" type="primary">murB</name>
    <name evidence="19" type="ORF">BW733_03420</name>
</gene>
<sequence>MTEGASCSIDRVDLGSDGPVVPGSTRLADHTTLRVGGPAANFVVAETEHELIDAVTGCDERGEPVLVLGGGSNLLITDEGFEGTVVRVAIGGIKADVSTCGGASVRVGAGENWDDFVAEAVDREWSGVEALSGIPGSVGATPIQNVGAYGAEVSQTITSVRTWDRTERTQRTFPLTDCGFGYRTSRFKREPGRYVVLDVGYQFTLGSRSQPVAYAELARRLDTQVGARVPARLVRDTVLEIRRGKGMVLDASDHDTWSAGSFFTNPILSADDAGRLPEGAPRFPMPDGSVKTSAAWLIQHAGFEKGYGTERASLSTKHVLALTNRGGATSADLVRVARAVRVGVAQAFGITLVPEVNLVGVQL</sequence>
<feature type="active site" evidence="17">
    <location>
        <position position="183"/>
    </location>
</feature>
<dbReference type="HAMAP" id="MF_00037">
    <property type="entry name" value="MurB"/>
    <property type="match status" value="1"/>
</dbReference>
<comment type="catalytic activity">
    <reaction evidence="16 17">
        <text>UDP-N-acetyl-alpha-D-muramate + NADP(+) = UDP-N-acetyl-3-O-(1-carboxyvinyl)-alpha-D-glucosamine + NADPH + H(+)</text>
        <dbReference type="Rhea" id="RHEA:12248"/>
        <dbReference type="ChEBI" id="CHEBI:15378"/>
        <dbReference type="ChEBI" id="CHEBI:57783"/>
        <dbReference type="ChEBI" id="CHEBI:58349"/>
        <dbReference type="ChEBI" id="CHEBI:68483"/>
        <dbReference type="ChEBI" id="CHEBI:70757"/>
        <dbReference type="EC" id="1.3.1.98"/>
    </reaction>
</comment>
<dbReference type="GO" id="GO:0071555">
    <property type="term" value="P:cell wall organization"/>
    <property type="evidence" value="ECO:0007669"/>
    <property type="project" value="UniProtKB-KW"/>
</dbReference>
<reference evidence="19 20" key="1">
    <citation type="journal article" date="2008" name="Int. J. Syst. Evol. Microbiol.">
        <title>Tessaracoccus flavescens sp. nov., isolated from marine sediment.</title>
        <authorList>
            <person name="Lee D.W."/>
            <person name="Lee S.D."/>
        </authorList>
    </citation>
    <scope>NUCLEOTIDE SEQUENCE [LARGE SCALE GENOMIC DNA]</scope>
    <source>
        <strain evidence="19 20">SST-39T</strain>
    </source>
</reference>
<name>A0A1Q2CVA2_9ACTN</name>
<dbReference type="GO" id="GO:0005829">
    <property type="term" value="C:cytosol"/>
    <property type="evidence" value="ECO:0007669"/>
    <property type="project" value="TreeGrafter"/>
</dbReference>
<evidence type="ECO:0000256" key="14">
    <source>
        <dbReference type="ARBA" id="ARBA00023306"/>
    </source>
</evidence>
<dbReference type="PROSITE" id="PS51387">
    <property type="entry name" value="FAD_PCMH"/>
    <property type="match status" value="1"/>
</dbReference>
<dbReference type="GO" id="GO:0051301">
    <property type="term" value="P:cell division"/>
    <property type="evidence" value="ECO:0007669"/>
    <property type="project" value="UniProtKB-KW"/>
</dbReference>
<keyword evidence="15 17" id="KW-0961">Cell wall biogenesis/degradation</keyword>
<evidence type="ECO:0000256" key="13">
    <source>
        <dbReference type="ARBA" id="ARBA00023002"/>
    </source>
</evidence>
<dbReference type="NCBIfam" id="NF010478">
    <property type="entry name" value="PRK13903.1"/>
    <property type="match status" value="1"/>
</dbReference>
<keyword evidence="7 17" id="KW-0132">Cell division</keyword>
<dbReference type="PANTHER" id="PTHR21071">
    <property type="entry name" value="UDP-N-ACETYLENOLPYRUVOYLGLUCOSAMINE REDUCTASE"/>
    <property type="match status" value="1"/>
</dbReference>
<evidence type="ECO:0000256" key="9">
    <source>
        <dbReference type="ARBA" id="ARBA00022827"/>
    </source>
</evidence>
<evidence type="ECO:0000256" key="4">
    <source>
        <dbReference type="ARBA" id="ARBA00004752"/>
    </source>
</evidence>
<comment type="subcellular location">
    <subcellularLocation>
        <location evidence="3 17">Cytoplasm</location>
    </subcellularLocation>
</comment>
<keyword evidence="20" id="KW-1185">Reference proteome</keyword>
<dbReference type="InterPro" id="IPR011601">
    <property type="entry name" value="MurB_C"/>
</dbReference>
<protein>
    <recommendedName>
        <fullName evidence="17">UDP-N-acetylenolpyruvoylglucosamine reductase</fullName>
        <ecNumber evidence="17">1.3.1.98</ecNumber>
    </recommendedName>
    <alternativeName>
        <fullName evidence="17">UDP-N-acetylmuramate dehydrogenase</fullName>
    </alternativeName>
</protein>
<dbReference type="AlphaFoldDB" id="A0A1Q2CVA2"/>
<dbReference type="InterPro" id="IPR003170">
    <property type="entry name" value="MurB"/>
</dbReference>
<evidence type="ECO:0000256" key="15">
    <source>
        <dbReference type="ARBA" id="ARBA00023316"/>
    </source>
</evidence>
<dbReference type="EC" id="1.3.1.98" evidence="17"/>
<keyword evidence="11 17" id="KW-0133">Cell shape</keyword>
<dbReference type="PANTHER" id="PTHR21071:SF4">
    <property type="entry name" value="UDP-N-ACETYLENOLPYRUVOYLGLUCOSAMINE REDUCTASE"/>
    <property type="match status" value="1"/>
</dbReference>
<dbReference type="Proteomes" id="UP000188235">
    <property type="component" value="Chromosome"/>
</dbReference>
<dbReference type="SUPFAM" id="SSF56176">
    <property type="entry name" value="FAD-binding/transporter-associated domain-like"/>
    <property type="match status" value="1"/>
</dbReference>
<dbReference type="InterPro" id="IPR016167">
    <property type="entry name" value="FAD-bd_PCMH_sub1"/>
</dbReference>
<evidence type="ECO:0000256" key="10">
    <source>
        <dbReference type="ARBA" id="ARBA00022857"/>
    </source>
</evidence>
<organism evidence="19 20">
    <name type="scientific">Tessaracoccus flavescens</name>
    <dbReference type="NCBI Taxonomy" id="399497"/>
    <lineage>
        <taxon>Bacteria</taxon>
        <taxon>Bacillati</taxon>
        <taxon>Actinomycetota</taxon>
        <taxon>Actinomycetes</taxon>
        <taxon>Propionibacteriales</taxon>
        <taxon>Propionibacteriaceae</taxon>
        <taxon>Tessaracoccus</taxon>
    </lineage>
</organism>
<dbReference type="InterPro" id="IPR006094">
    <property type="entry name" value="Oxid_FAD_bind_N"/>
</dbReference>
<dbReference type="KEGG" id="tfa:BW733_03420"/>
<evidence type="ECO:0000256" key="1">
    <source>
        <dbReference type="ARBA" id="ARBA00001974"/>
    </source>
</evidence>
<keyword evidence="10 17" id="KW-0521">NADP</keyword>
<evidence type="ECO:0000256" key="11">
    <source>
        <dbReference type="ARBA" id="ARBA00022960"/>
    </source>
</evidence>
<evidence type="ECO:0000313" key="19">
    <source>
        <dbReference type="EMBL" id="AQP50026.1"/>
    </source>
</evidence>
<feature type="domain" description="FAD-binding PCMH-type" evidence="18">
    <location>
        <begin position="35"/>
        <end position="210"/>
    </location>
</feature>
<feature type="active site" evidence="17">
    <location>
        <position position="355"/>
    </location>
</feature>
<dbReference type="Gene3D" id="3.90.78.10">
    <property type="entry name" value="UDP-N-acetylenolpyruvoylglucosamine reductase, C-terminal domain"/>
    <property type="match status" value="1"/>
</dbReference>
<dbReference type="InterPro" id="IPR036318">
    <property type="entry name" value="FAD-bd_PCMH-like_sf"/>
</dbReference>
<dbReference type="GO" id="GO:0009252">
    <property type="term" value="P:peptidoglycan biosynthetic process"/>
    <property type="evidence" value="ECO:0007669"/>
    <property type="project" value="UniProtKB-UniRule"/>
</dbReference>
<evidence type="ECO:0000256" key="2">
    <source>
        <dbReference type="ARBA" id="ARBA00003921"/>
    </source>
</evidence>
<evidence type="ECO:0000259" key="18">
    <source>
        <dbReference type="PROSITE" id="PS51387"/>
    </source>
</evidence>
<dbReference type="GO" id="GO:0071949">
    <property type="term" value="F:FAD binding"/>
    <property type="evidence" value="ECO:0007669"/>
    <property type="project" value="InterPro"/>
</dbReference>
<dbReference type="InterPro" id="IPR016166">
    <property type="entry name" value="FAD-bd_PCMH"/>
</dbReference>
<evidence type="ECO:0000256" key="16">
    <source>
        <dbReference type="ARBA" id="ARBA00048914"/>
    </source>
</evidence>
<evidence type="ECO:0000256" key="8">
    <source>
        <dbReference type="ARBA" id="ARBA00022630"/>
    </source>
</evidence>
<dbReference type="STRING" id="399497.BW733_03420"/>
<comment type="similarity">
    <text evidence="5 17">Belongs to the MurB family.</text>
</comment>
<keyword evidence="14 17" id="KW-0131">Cell cycle</keyword>
<dbReference type="InterPro" id="IPR036635">
    <property type="entry name" value="MurB_C_sf"/>
</dbReference>
<evidence type="ECO:0000256" key="17">
    <source>
        <dbReference type="HAMAP-Rule" id="MF_00037"/>
    </source>
</evidence>
<evidence type="ECO:0000256" key="7">
    <source>
        <dbReference type="ARBA" id="ARBA00022618"/>
    </source>
</evidence>
<dbReference type="Pfam" id="PF02873">
    <property type="entry name" value="MurB_C"/>
    <property type="match status" value="1"/>
</dbReference>
<dbReference type="SUPFAM" id="SSF56194">
    <property type="entry name" value="Uridine diphospho-N-Acetylenolpyruvylglucosamine reductase, MurB, C-terminal domain"/>
    <property type="match status" value="1"/>
</dbReference>
<keyword evidence="6 17" id="KW-0963">Cytoplasm</keyword>
<dbReference type="EMBL" id="CP019607">
    <property type="protein sequence ID" value="AQP50026.1"/>
    <property type="molecule type" value="Genomic_DNA"/>
</dbReference>
<accession>A0A1Q2CVA2</accession>